<evidence type="ECO:0000259" key="3">
    <source>
        <dbReference type="Pfam" id="PF13359"/>
    </source>
</evidence>
<dbReference type="AlphaFoldDB" id="A0A8J5S2D6"/>
<sequence>MDATHIIMALPAVKPSEDWCDPVKNHSMFLQTMVDDETRFIDIVTGWPGSTTFSRLLKCSGFFKLCEAGKRLDGPGPVKASSENGEIREFIVGNICYPLLPTLMTPYEGESLSDPMASL</sequence>
<dbReference type="Pfam" id="PF13359">
    <property type="entry name" value="DDE_Tnp_4"/>
    <property type="match status" value="1"/>
</dbReference>
<keyword evidence="2" id="KW-0479">Metal-binding</keyword>
<reference evidence="4" key="2">
    <citation type="submission" date="2021-02" db="EMBL/GenBank/DDBJ databases">
        <authorList>
            <person name="Kimball J.A."/>
            <person name="Haas M.W."/>
            <person name="Macchietto M."/>
            <person name="Kono T."/>
            <person name="Duquette J."/>
            <person name="Shao M."/>
        </authorList>
    </citation>
    <scope>NUCLEOTIDE SEQUENCE</scope>
    <source>
        <tissue evidence="4">Fresh leaf tissue</tissue>
    </source>
</reference>
<dbReference type="InterPro" id="IPR027806">
    <property type="entry name" value="HARBI1_dom"/>
</dbReference>
<evidence type="ECO:0000256" key="1">
    <source>
        <dbReference type="ARBA" id="ARBA00001968"/>
    </source>
</evidence>
<name>A0A8J5S2D6_ZIZPA</name>
<proteinExistence type="predicted"/>
<evidence type="ECO:0000256" key="2">
    <source>
        <dbReference type="ARBA" id="ARBA00022723"/>
    </source>
</evidence>
<organism evidence="4 5">
    <name type="scientific">Zizania palustris</name>
    <name type="common">Northern wild rice</name>
    <dbReference type="NCBI Taxonomy" id="103762"/>
    <lineage>
        <taxon>Eukaryota</taxon>
        <taxon>Viridiplantae</taxon>
        <taxon>Streptophyta</taxon>
        <taxon>Embryophyta</taxon>
        <taxon>Tracheophyta</taxon>
        <taxon>Spermatophyta</taxon>
        <taxon>Magnoliopsida</taxon>
        <taxon>Liliopsida</taxon>
        <taxon>Poales</taxon>
        <taxon>Poaceae</taxon>
        <taxon>BOP clade</taxon>
        <taxon>Oryzoideae</taxon>
        <taxon>Oryzeae</taxon>
        <taxon>Zizaniinae</taxon>
        <taxon>Zizania</taxon>
    </lineage>
</organism>
<accession>A0A8J5S2D6</accession>
<dbReference type="GO" id="GO:0046872">
    <property type="term" value="F:metal ion binding"/>
    <property type="evidence" value="ECO:0007669"/>
    <property type="project" value="UniProtKB-KW"/>
</dbReference>
<keyword evidence="5" id="KW-1185">Reference proteome</keyword>
<evidence type="ECO:0000313" key="4">
    <source>
        <dbReference type="EMBL" id="KAG8067280.1"/>
    </source>
</evidence>
<gene>
    <name evidence="4" type="ORF">GUJ93_ZPchr0005g14605</name>
</gene>
<comment type="caution">
    <text evidence="4">The sequence shown here is derived from an EMBL/GenBank/DDBJ whole genome shotgun (WGS) entry which is preliminary data.</text>
</comment>
<feature type="domain" description="DDE Tnp4" evidence="3">
    <location>
        <begin position="1"/>
        <end position="110"/>
    </location>
</feature>
<dbReference type="OrthoDB" id="2668416at2759"/>
<reference evidence="4" key="1">
    <citation type="journal article" date="2021" name="bioRxiv">
        <title>Whole Genome Assembly and Annotation of Northern Wild Rice, Zizania palustris L., Supports a Whole Genome Duplication in the Zizania Genus.</title>
        <authorList>
            <person name="Haas M."/>
            <person name="Kono T."/>
            <person name="Macchietto M."/>
            <person name="Millas R."/>
            <person name="McGilp L."/>
            <person name="Shao M."/>
            <person name="Duquette J."/>
            <person name="Hirsch C.N."/>
            <person name="Kimball J."/>
        </authorList>
    </citation>
    <scope>NUCLEOTIDE SEQUENCE</scope>
    <source>
        <tissue evidence="4">Fresh leaf tissue</tissue>
    </source>
</reference>
<protein>
    <recommendedName>
        <fullName evidence="3">DDE Tnp4 domain-containing protein</fullName>
    </recommendedName>
</protein>
<dbReference type="EMBL" id="JAAALK010000284">
    <property type="protein sequence ID" value="KAG8067280.1"/>
    <property type="molecule type" value="Genomic_DNA"/>
</dbReference>
<comment type="cofactor">
    <cofactor evidence="1">
        <name>a divalent metal cation</name>
        <dbReference type="ChEBI" id="CHEBI:60240"/>
    </cofactor>
</comment>
<evidence type="ECO:0000313" key="5">
    <source>
        <dbReference type="Proteomes" id="UP000729402"/>
    </source>
</evidence>
<dbReference type="Proteomes" id="UP000729402">
    <property type="component" value="Unassembled WGS sequence"/>
</dbReference>